<gene>
    <name evidence="4" type="ORF">SAMN04487969_14716</name>
</gene>
<reference evidence="5" key="1">
    <citation type="submission" date="2016-10" db="EMBL/GenBank/DDBJ databases">
        <authorList>
            <person name="Varghese N."/>
            <person name="Submissions S."/>
        </authorList>
    </citation>
    <scope>NUCLEOTIDE SEQUENCE [LARGE SCALE GENOMIC DNA]</scope>
    <source>
        <strain evidence="5">CGMCC 1.10223</strain>
    </source>
</reference>
<dbReference type="EMBL" id="FONN01000047">
    <property type="protein sequence ID" value="SFF47421.1"/>
    <property type="molecule type" value="Genomic_DNA"/>
</dbReference>
<accession>A0A1I2J3W5</accession>
<dbReference type="PANTHER" id="PTHR34978:SF3">
    <property type="entry name" value="SLR0241 PROTEIN"/>
    <property type="match status" value="1"/>
</dbReference>
<feature type="transmembrane region" description="Helical" evidence="2">
    <location>
        <begin position="6"/>
        <end position="25"/>
    </location>
</feature>
<dbReference type="CDD" id="cd07341">
    <property type="entry name" value="M56_BlaR1_MecR1_like"/>
    <property type="match status" value="1"/>
</dbReference>
<feature type="transmembrane region" description="Helical" evidence="2">
    <location>
        <begin position="107"/>
        <end position="128"/>
    </location>
</feature>
<keyword evidence="2" id="KW-1133">Transmembrane helix</keyword>
<feature type="transmembrane region" description="Helical" evidence="2">
    <location>
        <begin position="37"/>
        <end position="60"/>
    </location>
</feature>
<proteinExistence type="predicted"/>
<feature type="transmembrane region" description="Helical" evidence="2">
    <location>
        <begin position="312"/>
        <end position="334"/>
    </location>
</feature>
<evidence type="ECO:0000259" key="3">
    <source>
        <dbReference type="Pfam" id="PF05569"/>
    </source>
</evidence>
<dbReference type="InterPro" id="IPR008756">
    <property type="entry name" value="Peptidase_M56"/>
</dbReference>
<feature type="compositionally biased region" description="Low complexity" evidence="1">
    <location>
        <begin position="387"/>
        <end position="402"/>
    </location>
</feature>
<evidence type="ECO:0000313" key="5">
    <source>
        <dbReference type="Proteomes" id="UP000183410"/>
    </source>
</evidence>
<evidence type="ECO:0000313" key="4">
    <source>
        <dbReference type="EMBL" id="SFF47421.1"/>
    </source>
</evidence>
<dbReference type="InterPro" id="IPR052173">
    <property type="entry name" value="Beta-lactam_resp_regulator"/>
</dbReference>
<feature type="region of interest" description="Disordered" evidence="1">
    <location>
        <begin position="344"/>
        <end position="418"/>
    </location>
</feature>
<protein>
    <submittedName>
        <fullName evidence="4">Signal transducer regulating beta-lactamase production, contains metallopeptidase domain</fullName>
    </submittedName>
</protein>
<dbReference type="AlphaFoldDB" id="A0A1I2J3W5"/>
<sequence length="418" mass="45748">MNTLFAFLFTLTVAGSVVVACNRLSQHFSAKIWSTKWRYVIIKMAVGPYLFPVVLVIQWISRIVPFHTPNAPGMNESASMVKHAQPGQLLSLKPEPIFPEWTISTNAALFIIGVWAIGAITFAAWQLYCYRRFLKQLTHTSTAVPLNSEAVKQLYLIKQTLGLKSKVQLAYSTSIQSPILVGLWKPVIYLPMESTANVDMSMIIRHELIHLQRKDLWVKAFTLGASALHWFNPLVHILRKDIHTWSELSCDEEVVKGMSHAERIRYGQTILNVIAESRNIPVHLGASLSGDGKQLKRRLSLMLNVKNLSKKTIFLSVTAVFAVAVISTSAAVWASGNTPKVVEHNTASAEKQTASSSAEPSPSTTPANESIENQAAKAEAAPVSSTASADAASENQAAVTEPVPAPVPFTAPSETEVK</sequence>
<feature type="domain" description="Peptidase M56" evidence="3">
    <location>
        <begin position="8"/>
        <end position="301"/>
    </location>
</feature>
<dbReference type="PANTHER" id="PTHR34978">
    <property type="entry name" value="POSSIBLE SENSOR-TRANSDUCER PROTEIN BLAR"/>
    <property type="match status" value="1"/>
</dbReference>
<name>A0A1I2J3W5_9BACL</name>
<keyword evidence="5" id="KW-1185">Reference proteome</keyword>
<dbReference type="RefSeq" id="WP_046234721.1">
    <property type="nucleotide sequence ID" value="NZ_FONN01000047.1"/>
</dbReference>
<feature type="compositionally biased region" description="Low complexity" evidence="1">
    <location>
        <begin position="353"/>
        <end position="367"/>
    </location>
</feature>
<dbReference type="Proteomes" id="UP000183410">
    <property type="component" value="Unassembled WGS sequence"/>
</dbReference>
<organism evidence="4 5">
    <name type="scientific">Paenibacillus algorifonticola</name>
    <dbReference type="NCBI Taxonomy" id="684063"/>
    <lineage>
        <taxon>Bacteria</taxon>
        <taxon>Bacillati</taxon>
        <taxon>Bacillota</taxon>
        <taxon>Bacilli</taxon>
        <taxon>Bacillales</taxon>
        <taxon>Paenibacillaceae</taxon>
        <taxon>Paenibacillus</taxon>
    </lineage>
</organism>
<evidence type="ECO:0000256" key="2">
    <source>
        <dbReference type="SAM" id="Phobius"/>
    </source>
</evidence>
<keyword evidence="2" id="KW-0812">Transmembrane</keyword>
<keyword evidence="2" id="KW-0472">Membrane</keyword>
<dbReference type="OrthoDB" id="9770467at2"/>
<evidence type="ECO:0000256" key="1">
    <source>
        <dbReference type="SAM" id="MobiDB-lite"/>
    </source>
</evidence>
<dbReference type="Pfam" id="PF05569">
    <property type="entry name" value="Peptidase_M56"/>
    <property type="match status" value="1"/>
</dbReference>